<reference evidence="1 3" key="1">
    <citation type="journal article" date="2011" name="Nature">
        <title>The Medicago genome provides insight into the evolution of rhizobial symbioses.</title>
        <authorList>
            <person name="Young N.D."/>
            <person name="Debelle F."/>
            <person name="Oldroyd G.E."/>
            <person name="Geurts R."/>
            <person name="Cannon S.B."/>
            <person name="Udvardi M.K."/>
            <person name="Benedito V.A."/>
            <person name="Mayer K.F."/>
            <person name="Gouzy J."/>
            <person name="Schoof H."/>
            <person name="Van de Peer Y."/>
            <person name="Proost S."/>
            <person name="Cook D.R."/>
            <person name="Meyers B.C."/>
            <person name="Spannagl M."/>
            <person name="Cheung F."/>
            <person name="De Mita S."/>
            <person name="Krishnakumar V."/>
            <person name="Gundlach H."/>
            <person name="Zhou S."/>
            <person name="Mudge J."/>
            <person name="Bharti A.K."/>
            <person name="Murray J.D."/>
            <person name="Naoumkina M.A."/>
            <person name="Rosen B."/>
            <person name="Silverstein K.A."/>
            <person name="Tang H."/>
            <person name="Rombauts S."/>
            <person name="Zhao P.X."/>
            <person name="Zhou P."/>
            <person name="Barbe V."/>
            <person name="Bardou P."/>
            <person name="Bechner M."/>
            <person name="Bellec A."/>
            <person name="Berger A."/>
            <person name="Berges H."/>
            <person name="Bidwell S."/>
            <person name="Bisseling T."/>
            <person name="Choisne N."/>
            <person name="Couloux A."/>
            <person name="Denny R."/>
            <person name="Deshpande S."/>
            <person name="Dai X."/>
            <person name="Doyle J.J."/>
            <person name="Dudez A.M."/>
            <person name="Farmer A.D."/>
            <person name="Fouteau S."/>
            <person name="Franken C."/>
            <person name="Gibelin C."/>
            <person name="Gish J."/>
            <person name="Goldstein S."/>
            <person name="Gonzalez A.J."/>
            <person name="Green P.J."/>
            <person name="Hallab A."/>
            <person name="Hartog M."/>
            <person name="Hua A."/>
            <person name="Humphray S.J."/>
            <person name="Jeong D.H."/>
            <person name="Jing Y."/>
            <person name="Jocker A."/>
            <person name="Kenton S.M."/>
            <person name="Kim D.J."/>
            <person name="Klee K."/>
            <person name="Lai H."/>
            <person name="Lang C."/>
            <person name="Lin S."/>
            <person name="Macmil S.L."/>
            <person name="Magdelenat G."/>
            <person name="Matthews L."/>
            <person name="McCorrison J."/>
            <person name="Monaghan E.L."/>
            <person name="Mun J.H."/>
            <person name="Najar F.Z."/>
            <person name="Nicholson C."/>
            <person name="Noirot C."/>
            <person name="O'Bleness M."/>
            <person name="Paule C.R."/>
            <person name="Poulain J."/>
            <person name="Prion F."/>
            <person name="Qin B."/>
            <person name="Qu C."/>
            <person name="Retzel E.F."/>
            <person name="Riddle C."/>
            <person name="Sallet E."/>
            <person name="Samain S."/>
            <person name="Samson N."/>
            <person name="Sanders I."/>
            <person name="Saurat O."/>
            <person name="Scarpelli C."/>
            <person name="Schiex T."/>
            <person name="Segurens B."/>
            <person name="Severin A.J."/>
            <person name="Sherrier D.J."/>
            <person name="Shi R."/>
            <person name="Sims S."/>
            <person name="Singer S.R."/>
            <person name="Sinharoy S."/>
            <person name="Sterck L."/>
            <person name="Viollet A."/>
            <person name="Wang B.B."/>
            <person name="Wang K."/>
            <person name="Wang M."/>
            <person name="Wang X."/>
            <person name="Warfsmann J."/>
            <person name="Weissenbach J."/>
            <person name="White D.D."/>
            <person name="White J.D."/>
            <person name="Wiley G.B."/>
            <person name="Wincker P."/>
            <person name="Xing Y."/>
            <person name="Yang L."/>
            <person name="Yao Z."/>
            <person name="Ying F."/>
            <person name="Zhai J."/>
            <person name="Zhou L."/>
            <person name="Zuber A."/>
            <person name="Denarie J."/>
            <person name="Dixon R.A."/>
            <person name="May G.D."/>
            <person name="Schwartz D.C."/>
            <person name="Rogers J."/>
            <person name="Quetier F."/>
            <person name="Town C.D."/>
            <person name="Roe B.A."/>
        </authorList>
    </citation>
    <scope>NUCLEOTIDE SEQUENCE [LARGE SCALE GENOMIC DNA]</scope>
    <source>
        <strain evidence="1">A17</strain>
        <strain evidence="2 3">cv. Jemalong A17</strain>
    </source>
</reference>
<protein>
    <submittedName>
        <fullName evidence="1 2">Uncharacterized protein</fullName>
    </submittedName>
</protein>
<dbReference type="EnsemblPlants" id="AES96130">
    <property type="protein sequence ID" value="AES96130"/>
    <property type="gene ID" value="MTR_5g033600"/>
</dbReference>
<accession>G7K049</accession>
<dbReference type="HOGENOM" id="CLU_2577482_0_0_1"/>
<dbReference type="AlphaFoldDB" id="G7K049"/>
<keyword evidence="3" id="KW-1185">Reference proteome</keyword>
<evidence type="ECO:0000313" key="3">
    <source>
        <dbReference type="Proteomes" id="UP000002051"/>
    </source>
</evidence>
<dbReference type="EMBL" id="CM001221">
    <property type="protein sequence ID" value="AES96130.1"/>
    <property type="molecule type" value="Genomic_DNA"/>
</dbReference>
<evidence type="ECO:0000313" key="1">
    <source>
        <dbReference type="EMBL" id="AES96130.1"/>
    </source>
</evidence>
<dbReference type="Proteomes" id="UP000002051">
    <property type="component" value="Chromosome 5"/>
</dbReference>
<organism evidence="1 3">
    <name type="scientific">Medicago truncatula</name>
    <name type="common">Barrel medic</name>
    <name type="synonym">Medicago tribuloides</name>
    <dbReference type="NCBI Taxonomy" id="3880"/>
    <lineage>
        <taxon>Eukaryota</taxon>
        <taxon>Viridiplantae</taxon>
        <taxon>Streptophyta</taxon>
        <taxon>Embryophyta</taxon>
        <taxon>Tracheophyta</taxon>
        <taxon>Spermatophyta</taxon>
        <taxon>Magnoliopsida</taxon>
        <taxon>eudicotyledons</taxon>
        <taxon>Gunneridae</taxon>
        <taxon>Pentapetalae</taxon>
        <taxon>rosids</taxon>
        <taxon>fabids</taxon>
        <taxon>Fabales</taxon>
        <taxon>Fabaceae</taxon>
        <taxon>Papilionoideae</taxon>
        <taxon>50 kb inversion clade</taxon>
        <taxon>NPAAA clade</taxon>
        <taxon>Hologalegina</taxon>
        <taxon>IRL clade</taxon>
        <taxon>Trifolieae</taxon>
        <taxon>Medicago</taxon>
    </lineage>
</organism>
<dbReference type="PaxDb" id="3880-AES96130"/>
<name>G7K049_MEDTR</name>
<evidence type="ECO:0000313" key="2">
    <source>
        <dbReference type="EnsemblPlants" id="AES96130"/>
    </source>
</evidence>
<proteinExistence type="predicted"/>
<reference evidence="2" key="3">
    <citation type="submission" date="2015-04" db="UniProtKB">
        <authorList>
            <consortium name="EnsemblPlants"/>
        </authorList>
    </citation>
    <scope>IDENTIFICATION</scope>
    <source>
        <strain evidence="2">cv. Jemalong A17</strain>
    </source>
</reference>
<gene>
    <name evidence="1" type="ordered locus">MTR_5g033600</name>
</gene>
<sequence>MDKIYIKEYTKTLVDEIGKDKNKNIEILGVSNEDEQVCCNRAGRFSSFTPTSTRIEDIKDKTYAFVRVSESTRSSIKGRKI</sequence>
<reference evidence="1 3" key="2">
    <citation type="journal article" date="2014" name="BMC Genomics">
        <title>An improved genome release (version Mt4.0) for the model legume Medicago truncatula.</title>
        <authorList>
            <person name="Tang H."/>
            <person name="Krishnakumar V."/>
            <person name="Bidwell S."/>
            <person name="Rosen B."/>
            <person name="Chan A."/>
            <person name="Zhou S."/>
            <person name="Gentzbittel L."/>
            <person name="Childs K.L."/>
            <person name="Yandell M."/>
            <person name="Gundlach H."/>
            <person name="Mayer K.F."/>
            <person name="Schwartz D.C."/>
            <person name="Town C.D."/>
        </authorList>
    </citation>
    <scope>GENOME REANNOTATION</scope>
    <source>
        <strain evidence="2 3">cv. Jemalong A17</strain>
    </source>
</reference>